<evidence type="ECO:0000259" key="6">
    <source>
        <dbReference type="Pfam" id="PF07980"/>
    </source>
</evidence>
<comment type="subcellular location">
    <subcellularLocation>
        <location evidence="1">Cell outer membrane</location>
    </subcellularLocation>
</comment>
<evidence type="ECO:0000256" key="3">
    <source>
        <dbReference type="ARBA" id="ARBA00022729"/>
    </source>
</evidence>
<gene>
    <name evidence="8" type="ORF">SAMN05421747_103202</name>
</gene>
<dbReference type="GO" id="GO:0009279">
    <property type="term" value="C:cell outer membrane"/>
    <property type="evidence" value="ECO:0007669"/>
    <property type="project" value="UniProtKB-SubCell"/>
</dbReference>
<protein>
    <submittedName>
        <fullName evidence="8">SusD family protein</fullName>
    </submittedName>
</protein>
<dbReference type="Pfam" id="PF07980">
    <property type="entry name" value="SusD_RagB"/>
    <property type="match status" value="1"/>
</dbReference>
<accession>A0A1I1FXB4</accession>
<feature type="domain" description="SusD-like N-terminal" evidence="7">
    <location>
        <begin position="28"/>
        <end position="230"/>
    </location>
</feature>
<organism evidence="8 9">
    <name type="scientific">Parapedobacter composti</name>
    <dbReference type="NCBI Taxonomy" id="623281"/>
    <lineage>
        <taxon>Bacteria</taxon>
        <taxon>Pseudomonadati</taxon>
        <taxon>Bacteroidota</taxon>
        <taxon>Sphingobacteriia</taxon>
        <taxon>Sphingobacteriales</taxon>
        <taxon>Sphingobacteriaceae</taxon>
        <taxon>Parapedobacter</taxon>
    </lineage>
</organism>
<dbReference type="SUPFAM" id="SSF48452">
    <property type="entry name" value="TPR-like"/>
    <property type="match status" value="1"/>
</dbReference>
<dbReference type="InterPro" id="IPR011990">
    <property type="entry name" value="TPR-like_helical_dom_sf"/>
</dbReference>
<keyword evidence="9" id="KW-1185">Reference proteome</keyword>
<evidence type="ECO:0000256" key="2">
    <source>
        <dbReference type="ARBA" id="ARBA00006275"/>
    </source>
</evidence>
<dbReference type="RefSeq" id="WP_090972078.1">
    <property type="nucleotide sequence ID" value="NZ_FOLL01000003.1"/>
</dbReference>
<dbReference type="Pfam" id="PF14322">
    <property type="entry name" value="SusD-like_3"/>
    <property type="match status" value="1"/>
</dbReference>
<dbReference type="AlphaFoldDB" id="A0A1I1FXB4"/>
<dbReference type="OrthoDB" id="653598at2"/>
<dbReference type="EMBL" id="FOLL01000003">
    <property type="protein sequence ID" value="SFC03686.1"/>
    <property type="molecule type" value="Genomic_DNA"/>
</dbReference>
<dbReference type="Gene3D" id="1.25.40.390">
    <property type="match status" value="1"/>
</dbReference>
<comment type="similarity">
    <text evidence="2">Belongs to the SusD family.</text>
</comment>
<name>A0A1I1FXB4_9SPHI</name>
<feature type="domain" description="RagB/SusD" evidence="6">
    <location>
        <begin position="340"/>
        <end position="413"/>
    </location>
</feature>
<evidence type="ECO:0000256" key="5">
    <source>
        <dbReference type="ARBA" id="ARBA00023237"/>
    </source>
</evidence>
<dbReference type="PROSITE" id="PS51257">
    <property type="entry name" value="PROKAR_LIPOPROTEIN"/>
    <property type="match status" value="1"/>
</dbReference>
<dbReference type="STRING" id="623281.SAMN05421747_103202"/>
<evidence type="ECO:0000313" key="9">
    <source>
        <dbReference type="Proteomes" id="UP000199577"/>
    </source>
</evidence>
<evidence type="ECO:0000256" key="1">
    <source>
        <dbReference type="ARBA" id="ARBA00004442"/>
    </source>
</evidence>
<dbReference type="InterPro" id="IPR033985">
    <property type="entry name" value="SusD-like_N"/>
</dbReference>
<keyword evidence="4" id="KW-0472">Membrane</keyword>
<dbReference type="Proteomes" id="UP000199577">
    <property type="component" value="Unassembled WGS sequence"/>
</dbReference>
<evidence type="ECO:0000259" key="7">
    <source>
        <dbReference type="Pfam" id="PF14322"/>
    </source>
</evidence>
<evidence type="ECO:0000256" key="4">
    <source>
        <dbReference type="ARBA" id="ARBA00023136"/>
    </source>
</evidence>
<keyword evidence="3" id="KW-0732">Signal</keyword>
<sequence length="460" mass="52224">MNHSNRYNIKKTCLICLLSVFTGVSCEKYLSIKPDKKLAVPAHADDLYAMLDYVPVMNYNFSAAALSEVGSDNLFIPGPAWNSITSEENRSTYVWGKIPVENVYWNWPYMKIAVANTVLDLIEDVHFDNTSQISEITGMAKFFRGYVFYELTQVFCAFYDDSSADDKLGIVLRLSSDINIPSVRSTLRETYDQIIADLSESARLLPATKPRYPTRPYKASAYAALARCFLSIGAYDRALAYADSCLALQNELMDFNEIDVQQSYPFERFNREVIFYSQQGGSGGMLSENTARIDTALFASYAADDLRKLAYFKQMPDGYQAFTGDFSQKTNMEKFNGLTTAEVLLIRAEVHARKGSLESAKNDLSKLMKARYSTDRSDEIFNMEQAEIMALVLNERRKELVFRGIRWSDLRRLTHEGSIAVTLTRRIDKDLYTLSPEEIGAFAYLIPMQVIERSGIDQNK</sequence>
<proteinExistence type="inferred from homology"/>
<keyword evidence="5" id="KW-0998">Cell outer membrane</keyword>
<dbReference type="InterPro" id="IPR012944">
    <property type="entry name" value="SusD_RagB_dom"/>
</dbReference>
<reference evidence="8 9" key="1">
    <citation type="submission" date="2016-10" db="EMBL/GenBank/DDBJ databases">
        <authorList>
            <person name="de Groot N.N."/>
        </authorList>
    </citation>
    <scope>NUCLEOTIDE SEQUENCE [LARGE SCALE GENOMIC DNA]</scope>
    <source>
        <strain evidence="8 9">DSM 22900</strain>
    </source>
</reference>
<evidence type="ECO:0000313" key="8">
    <source>
        <dbReference type="EMBL" id="SFC03686.1"/>
    </source>
</evidence>